<dbReference type="Pfam" id="PF04307">
    <property type="entry name" value="YdjM"/>
    <property type="match status" value="1"/>
</dbReference>
<sequence>MTGKTHAAVGLGTVLAVTQPSTVSGLVLAAGTGMLGALISDIDVGTSKSHKDADRITLIAVLLVAAEIALNYFYDFSIWEKIRNNQSMAPVAMGVIIFIAVCAFGKNQPHRSFMHSIMAMAILSAAISMVSVKLVLYFVVGFVSHLVLDCFNRKRVRILYPLPGGIALDFCKAGGFVDSLLFKLGSVVMIFEIVYLAVQMGENWKLFRM</sequence>
<comment type="caution">
    <text evidence="2">The sequence shown here is derived from an EMBL/GenBank/DDBJ whole genome shotgun (WGS) entry which is preliminary data.</text>
</comment>
<dbReference type="EMBL" id="PSQG01000024">
    <property type="protein sequence ID" value="RCH42287.1"/>
    <property type="molecule type" value="Genomic_DNA"/>
</dbReference>
<feature type="transmembrane region" description="Helical" evidence="1">
    <location>
        <begin position="86"/>
        <end position="105"/>
    </location>
</feature>
<dbReference type="InterPro" id="IPR007404">
    <property type="entry name" value="YdjM-like"/>
</dbReference>
<dbReference type="RefSeq" id="WP_114002678.1">
    <property type="nucleotide sequence ID" value="NZ_PSQG01000024.1"/>
</dbReference>
<feature type="transmembrane region" description="Helical" evidence="1">
    <location>
        <begin position="180"/>
        <end position="198"/>
    </location>
</feature>
<organism evidence="2 3">
    <name type="scientific">Blautia obeum</name>
    <dbReference type="NCBI Taxonomy" id="40520"/>
    <lineage>
        <taxon>Bacteria</taxon>
        <taxon>Bacillati</taxon>
        <taxon>Bacillota</taxon>
        <taxon>Clostridia</taxon>
        <taxon>Lachnospirales</taxon>
        <taxon>Lachnospiraceae</taxon>
        <taxon>Blautia</taxon>
    </lineage>
</organism>
<evidence type="ECO:0000313" key="3">
    <source>
        <dbReference type="Proteomes" id="UP000253208"/>
    </source>
</evidence>
<dbReference type="AlphaFoldDB" id="A0A367FV11"/>
<dbReference type="Proteomes" id="UP000253208">
    <property type="component" value="Unassembled WGS sequence"/>
</dbReference>
<dbReference type="PANTHER" id="PTHR35531">
    <property type="entry name" value="INNER MEMBRANE PROTEIN YBCI-RELATED"/>
    <property type="match status" value="1"/>
</dbReference>
<reference evidence="2 3" key="1">
    <citation type="submission" date="2018-02" db="EMBL/GenBank/DDBJ databases">
        <title>Complete genome sequencing of Faecalibacterium prausnitzii strains isolated from the human gut.</title>
        <authorList>
            <person name="Fitzgerald B.C."/>
            <person name="Shkoporov A.N."/>
            <person name="Ross P.R."/>
            <person name="Hill C."/>
        </authorList>
    </citation>
    <scope>NUCLEOTIDE SEQUENCE [LARGE SCALE GENOMIC DNA]</scope>
    <source>
        <strain evidence="2 3">APC942/31-1</strain>
    </source>
</reference>
<evidence type="ECO:0000256" key="1">
    <source>
        <dbReference type="SAM" id="Phobius"/>
    </source>
</evidence>
<feature type="transmembrane region" description="Helical" evidence="1">
    <location>
        <begin position="56"/>
        <end position="74"/>
    </location>
</feature>
<accession>A0A367FV11</accession>
<dbReference type="PANTHER" id="PTHR35531:SF1">
    <property type="entry name" value="INNER MEMBRANE PROTEIN YBCI-RELATED"/>
    <property type="match status" value="1"/>
</dbReference>
<keyword evidence="1" id="KW-0472">Membrane</keyword>
<evidence type="ECO:0000313" key="2">
    <source>
        <dbReference type="EMBL" id="RCH42287.1"/>
    </source>
</evidence>
<keyword evidence="1" id="KW-0812">Transmembrane</keyword>
<proteinExistence type="predicted"/>
<gene>
    <name evidence="2" type="ORF">C4886_14660</name>
</gene>
<feature type="transmembrane region" description="Helical" evidence="1">
    <location>
        <begin position="117"/>
        <end position="139"/>
    </location>
</feature>
<protein>
    <recommendedName>
        <fullName evidence="4">Metal-dependent hydrolase</fullName>
    </recommendedName>
</protein>
<keyword evidence="1" id="KW-1133">Transmembrane helix</keyword>
<name>A0A367FV11_9FIRM</name>
<evidence type="ECO:0008006" key="4">
    <source>
        <dbReference type="Google" id="ProtNLM"/>
    </source>
</evidence>